<name>A0A429XV45_9BACI</name>
<feature type="transmembrane region" description="Helical" evidence="1">
    <location>
        <begin position="326"/>
        <end position="344"/>
    </location>
</feature>
<sequence length="464" mass="50410">MASISQDVNKEVKDDFALEPVPESKKTLRYGSLVNTTIGVATAMVFMQLGSIMAISFGSVNAIIALVYATVASSLLSVGTCYLAGRSGMNVNLMARGGGFGYIGASLTSIIYAQNFIMYCAIEGAIMAAAVYEYLPIVPIEAYMIFFGLIVIPLNWFGIKQLDKIQKWTLPIYIVLLVAAIYLCFTMAPKYSGNPFTFLPEGQAVGGLGLLACIAIMNGLVAHLALVITDYARFIKKDELKAGSVALGSAIPVLGILVGGVIGIYFGVRFMEGNPGIYFVNMLGIGGALFTILTQLRINVNNLYSGSMSLANFFENVFKFKPGRNFWVATVAIVAIILMLLNVLDYLDVILTFQGVFVFAWVSIILADAFIVKKFMKIGTVHYEYRQSKLYAWNPTGVISIFVASMVGTFAVFGYFGDFIMNIAAFLSGVIAAIMYVVAVKLTNGKFYQKQTVNLENESLTEAQ</sequence>
<feature type="transmembrane region" description="Helical" evidence="1">
    <location>
        <begin position="140"/>
        <end position="158"/>
    </location>
</feature>
<feature type="transmembrane region" description="Helical" evidence="1">
    <location>
        <begin position="278"/>
        <end position="298"/>
    </location>
</feature>
<evidence type="ECO:0000313" key="3">
    <source>
        <dbReference type="Proteomes" id="UP000287156"/>
    </source>
</evidence>
<organism evidence="2 3">
    <name type="scientific">Siminovitchia acidinfaciens</name>
    <dbReference type="NCBI Taxonomy" id="2321395"/>
    <lineage>
        <taxon>Bacteria</taxon>
        <taxon>Bacillati</taxon>
        <taxon>Bacillota</taxon>
        <taxon>Bacilli</taxon>
        <taxon>Bacillales</taxon>
        <taxon>Bacillaceae</taxon>
        <taxon>Siminovitchia</taxon>
    </lineage>
</organism>
<keyword evidence="1" id="KW-1133">Transmembrane helix</keyword>
<keyword evidence="3" id="KW-1185">Reference proteome</keyword>
<feature type="transmembrane region" description="Helical" evidence="1">
    <location>
        <begin position="208"/>
        <end position="232"/>
    </location>
</feature>
<dbReference type="PANTHER" id="PTHR30569:SF0">
    <property type="entry name" value="CYTOSINE PERMEASE"/>
    <property type="match status" value="1"/>
</dbReference>
<dbReference type="AlphaFoldDB" id="A0A429XV45"/>
<dbReference type="GO" id="GO:0005886">
    <property type="term" value="C:plasma membrane"/>
    <property type="evidence" value="ECO:0007669"/>
    <property type="project" value="TreeGrafter"/>
</dbReference>
<gene>
    <name evidence="2" type="ORF">D4T97_017530</name>
</gene>
<feature type="transmembrane region" description="Helical" evidence="1">
    <location>
        <begin position="244"/>
        <end position="266"/>
    </location>
</feature>
<feature type="transmembrane region" description="Helical" evidence="1">
    <location>
        <begin position="33"/>
        <end position="57"/>
    </location>
</feature>
<proteinExistence type="predicted"/>
<dbReference type="EMBL" id="QYTV02000010">
    <property type="protein sequence ID" value="RST72062.1"/>
    <property type="molecule type" value="Genomic_DNA"/>
</dbReference>
<accession>A0A429XV45</accession>
<dbReference type="Proteomes" id="UP000287156">
    <property type="component" value="Unassembled WGS sequence"/>
</dbReference>
<dbReference type="RefSeq" id="WP_126052069.1">
    <property type="nucleotide sequence ID" value="NZ_QYTV02000010.1"/>
</dbReference>
<feature type="transmembrane region" description="Helical" evidence="1">
    <location>
        <begin position="392"/>
        <end position="413"/>
    </location>
</feature>
<feature type="transmembrane region" description="Helical" evidence="1">
    <location>
        <begin position="419"/>
        <end position="440"/>
    </location>
</feature>
<dbReference type="PANTHER" id="PTHR30569">
    <property type="entry name" value="CYTOSINE TRANSPORTER CODB"/>
    <property type="match status" value="1"/>
</dbReference>
<reference evidence="2" key="1">
    <citation type="submission" date="2018-12" db="EMBL/GenBank/DDBJ databases">
        <authorList>
            <person name="Sun L."/>
            <person name="Chen Z."/>
        </authorList>
    </citation>
    <scope>NUCLEOTIDE SEQUENCE [LARGE SCALE GENOMIC DNA]</scope>
    <source>
        <strain evidence="2">3-2-2</strain>
    </source>
</reference>
<dbReference type="InterPro" id="IPR030191">
    <property type="entry name" value="CodB"/>
</dbReference>
<feature type="transmembrane region" description="Helical" evidence="1">
    <location>
        <begin position="63"/>
        <end position="84"/>
    </location>
</feature>
<comment type="caution">
    <text evidence="2">The sequence shown here is derived from an EMBL/GenBank/DDBJ whole genome shotgun (WGS) entry which is preliminary data.</text>
</comment>
<keyword evidence="1" id="KW-0472">Membrane</keyword>
<feature type="transmembrane region" description="Helical" evidence="1">
    <location>
        <begin position="350"/>
        <end position="371"/>
    </location>
</feature>
<keyword evidence="1" id="KW-0812">Transmembrane</keyword>
<feature type="transmembrane region" description="Helical" evidence="1">
    <location>
        <begin position="170"/>
        <end position="188"/>
    </location>
</feature>
<dbReference type="Gene3D" id="1.10.4160.10">
    <property type="entry name" value="Hydantoin permease"/>
    <property type="match status" value="1"/>
</dbReference>
<dbReference type="GO" id="GO:0015209">
    <property type="term" value="F:cytosine transmembrane transporter activity"/>
    <property type="evidence" value="ECO:0007669"/>
    <property type="project" value="InterPro"/>
</dbReference>
<protein>
    <submittedName>
        <fullName evidence="2">Permease</fullName>
    </submittedName>
</protein>
<evidence type="ECO:0000256" key="1">
    <source>
        <dbReference type="SAM" id="Phobius"/>
    </source>
</evidence>
<evidence type="ECO:0000313" key="2">
    <source>
        <dbReference type="EMBL" id="RST72062.1"/>
    </source>
</evidence>
<dbReference type="OrthoDB" id="9773246at2"/>